<reference evidence="1" key="1">
    <citation type="submission" date="2015-11" db="EMBL/GenBank/DDBJ databases">
        <title>De novo transcriptome assembly of four potential Pierce s Disease insect vectors from Arizona vineyards.</title>
        <authorList>
            <person name="Tassone E.E."/>
        </authorList>
    </citation>
    <scope>NUCLEOTIDE SEQUENCE</scope>
</reference>
<name>A0A1B6LYT9_9HEMI</name>
<dbReference type="InterPro" id="IPR036514">
    <property type="entry name" value="SGNH_hydro_sf"/>
</dbReference>
<dbReference type="AlphaFoldDB" id="A0A1B6LYT9"/>
<accession>A0A1B6LYT9</accession>
<protein>
    <recommendedName>
        <fullName evidence="2">SGNH hydrolase-type esterase domain-containing protein</fullName>
    </recommendedName>
</protein>
<dbReference type="Gene3D" id="3.40.50.1110">
    <property type="entry name" value="SGNH hydrolase"/>
    <property type="match status" value="1"/>
</dbReference>
<feature type="non-terminal residue" evidence="1">
    <location>
        <position position="109"/>
    </location>
</feature>
<sequence>ITRATARYVQYKSYTKKDYIVWIAGTNNVASNSFDKSPLSKEQYVSFLEKEALLYKNTNLILAMIPYRYDLKEKSKENQVINDINVLIRGISLKHAHIFLLDLHLLSSR</sequence>
<feature type="non-terminal residue" evidence="1">
    <location>
        <position position="1"/>
    </location>
</feature>
<gene>
    <name evidence="1" type="ORF">g.4566</name>
</gene>
<proteinExistence type="predicted"/>
<evidence type="ECO:0008006" key="2">
    <source>
        <dbReference type="Google" id="ProtNLM"/>
    </source>
</evidence>
<dbReference type="SUPFAM" id="SSF52266">
    <property type="entry name" value="SGNH hydrolase"/>
    <property type="match status" value="1"/>
</dbReference>
<organism evidence="1">
    <name type="scientific">Graphocephala atropunctata</name>
    <dbReference type="NCBI Taxonomy" id="36148"/>
    <lineage>
        <taxon>Eukaryota</taxon>
        <taxon>Metazoa</taxon>
        <taxon>Ecdysozoa</taxon>
        <taxon>Arthropoda</taxon>
        <taxon>Hexapoda</taxon>
        <taxon>Insecta</taxon>
        <taxon>Pterygota</taxon>
        <taxon>Neoptera</taxon>
        <taxon>Paraneoptera</taxon>
        <taxon>Hemiptera</taxon>
        <taxon>Auchenorrhyncha</taxon>
        <taxon>Membracoidea</taxon>
        <taxon>Cicadellidae</taxon>
        <taxon>Cicadellinae</taxon>
        <taxon>Cicadellini</taxon>
        <taxon>Graphocephala</taxon>
    </lineage>
</organism>
<dbReference type="EMBL" id="GEBQ01011121">
    <property type="protein sequence ID" value="JAT28856.1"/>
    <property type="molecule type" value="Transcribed_RNA"/>
</dbReference>
<evidence type="ECO:0000313" key="1">
    <source>
        <dbReference type="EMBL" id="JAT28856.1"/>
    </source>
</evidence>